<dbReference type="AlphaFoldDB" id="A0A0F9LM27"/>
<evidence type="ECO:0000256" key="1">
    <source>
        <dbReference type="SAM" id="Coils"/>
    </source>
</evidence>
<keyword evidence="1" id="KW-0175">Coiled coil</keyword>
<comment type="caution">
    <text evidence="2">The sequence shown here is derived from an EMBL/GenBank/DDBJ whole genome shotgun (WGS) entry which is preliminary data.</text>
</comment>
<gene>
    <name evidence="2" type="ORF">LCGC14_1198640</name>
</gene>
<dbReference type="EMBL" id="LAZR01006143">
    <property type="protein sequence ID" value="KKM94408.1"/>
    <property type="molecule type" value="Genomic_DNA"/>
</dbReference>
<evidence type="ECO:0000313" key="2">
    <source>
        <dbReference type="EMBL" id="KKM94408.1"/>
    </source>
</evidence>
<reference evidence="2" key="1">
    <citation type="journal article" date="2015" name="Nature">
        <title>Complex archaea that bridge the gap between prokaryotes and eukaryotes.</title>
        <authorList>
            <person name="Spang A."/>
            <person name="Saw J.H."/>
            <person name="Jorgensen S.L."/>
            <person name="Zaremba-Niedzwiedzka K."/>
            <person name="Martijn J."/>
            <person name="Lind A.E."/>
            <person name="van Eijk R."/>
            <person name="Schleper C."/>
            <person name="Guy L."/>
            <person name="Ettema T.J."/>
        </authorList>
    </citation>
    <scope>NUCLEOTIDE SEQUENCE</scope>
</reference>
<feature type="coiled-coil region" evidence="1">
    <location>
        <begin position="88"/>
        <end position="122"/>
    </location>
</feature>
<name>A0A0F9LM27_9ZZZZ</name>
<organism evidence="2">
    <name type="scientific">marine sediment metagenome</name>
    <dbReference type="NCBI Taxonomy" id="412755"/>
    <lineage>
        <taxon>unclassified sequences</taxon>
        <taxon>metagenomes</taxon>
        <taxon>ecological metagenomes</taxon>
    </lineage>
</organism>
<sequence>MKNLTMTIFVSLIMLQLGCTIVDRPIPPQSYQPAAAPMVETMENRFSESKEADTNAVESALMWSARYEELSVKTEKLRDDNSKLTIGNTNLKHDIQKLQDELDRTKAELKDANEFLQEMNLQLSKWKGDVLGFRDEMRNAQATQLEALKQIMKILGAELTE</sequence>
<accession>A0A0F9LM27</accession>
<protein>
    <submittedName>
        <fullName evidence="2">Uncharacterized protein</fullName>
    </submittedName>
</protein>
<proteinExistence type="predicted"/>